<protein>
    <recommendedName>
        <fullName evidence="4">F-box incomplete domain containing protein</fullName>
    </recommendedName>
</protein>
<dbReference type="SUPFAM" id="SSF81383">
    <property type="entry name" value="F-box domain"/>
    <property type="match status" value="1"/>
</dbReference>
<feature type="compositionally biased region" description="Basic and acidic residues" evidence="1">
    <location>
        <begin position="242"/>
        <end position="252"/>
    </location>
</feature>
<sequence>MFFAACGDGLSCAPDDHCWLARGRFFPCPLNALAECSAQTGNETHEKRHKKRPAGSGAVVRCARRTADPAAVTARQALCRRQEWIIWKKRRPLMRQIEPQGRARGQMWRYHHDDHDGRGEATDDRCSLALMPPEIVAHVVSFLDRADHASCRLASRLFCIECAATLAARAYACRPRVLVASRKAPLDAITDVFAQWRREPDLTIVAAAASSDRAEVVRWALDSFESQWRRRASTTKGSSAHDLLHDLQHDPPGDSTDDVDDAQRRAADACGLVRITTDAITGGCVNVLSVLLCESWLLARSRKILQEADMLADAVAAAPLAATIAAVTAFRRRGWDQPPGAVLAIGVFYAMDAGRIDAAAWLHAQREIRRRDGQCVCERVAGERAFRLRRVDWLAWLDAVKCRGRYWPADDTVPLAVRMGNGALVRWAVAAARAAGADCSVHEVSLTVAMRDGGYEALCALDDTGVAPFASWPSLLLAVANPCVDIQGVRHIAARGGPYGVDVLERAVCGGRIDVLEYLLGADGPATVAEAAAVARQFDRHMGQPDRGRRWEAAVRSLDWLHSHLAAARTASRGDNNNNNGRRSWR</sequence>
<feature type="region of interest" description="Disordered" evidence="1">
    <location>
        <begin position="235"/>
        <end position="261"/>
    </location>
</feature>
<dbReference type="Proteomes" id="UP001253637">
    <property type="component" value="Segment"/>
</dbReference>
<dbReference type="InterPro" id="IPR036047">
    <property type="entry name" value="F-box-like_dom_sf"/>
</dbReference>
<evidence type="ECO:0008006" key="4">
    <source>
        <dbReference type="Google" id="ProtNLM"/>
    </source>
</evidence>
<evidence type="ECO:0000256" key="1">
    <source>
        <dbReference type="SAM" id="MobiDB-lite"/>
    </source>
</evidence>
<proteinExistence type="predicted"/>
<evidence type="ECO:0000313" key="3">
    <source>
        <dbReference type="Proteomes" id="UP001253637"/>
    </source>
</evidence>
<name>A0A811BLV3_9VIRU</name>
<reference evidence="2" key="1">
    <citation type="submission" date="2021-04" db="EMBL/GenBank/DDBJ databases">
        <title>Draft Genome Sequence of Pandoravirus japonicus, Isolated from the Sabaishi River of Niigata, Japan.</title>
        <authorList>
            <person name="Hosokawa N."/>
            <person name="Takahashi H."/>
            <person name="Aoki K."/>
            <person name="Takemura M."/>
        </authorList>
    </citation>
    <scope>NUCLEOTIDE SEQUENCE</scope>
</reference>
<evidence type="ECO:0000313" key="2">
    <source>
        <dbReference type="EMBL" id="BCU02864.1"/>
    </source>
</evidence>
<organism evidence="2 3">
    <name type="scientific">Pandoravirus japonicus</name>
    <dbReference type="NCBI Taxonomy" id="2823154"/>
    <lineage>
        <taxon>Viruses</taxon>
        <taxon>Pandoravirus</taxon>
    </lineage>
</organism>
<dbReference type="EMBL" id="LC625835">
    <property type="protein sequence ID" value="BCU02864.1"/>
    <property type="molecule type" value="Genomic_DNA"/>
</dbReference>
<accession>A0A811BLV3</accession>